<evidence type="ECO:0000256" key="3">
    <source>
        <dbReference type="ARBA" id="ARBA00022692"/>
    </source>
</evidence>
<organism evidence="9 10">
    <name type="scientific">Emticicia aquatica</name>
    <dbReference type="NCBI Taxonomy" id="1681835"/>
    <lineage>
        <taxon>Bacteria</taxon>
        <taxon>Pseudomonadati</taxon>
        <taxon>Bacteroidota</taxon>
        <taxon>Cytophagia</taxon>
        <taxon>Cytophagales</taxon>
        <taxon>Leadbetterellaceae</taxon>
        <taxon>Emticicia</taxon>
    </lineage>
</organism>
<evidence type="ECO:0000256" key="5">
    <source>
        <dbReference type="ARBA" id="ARBA00023136"/>
    </source>
</evidence>
<name>A0ABM9AR90_9BACT</name>
<keyword evidence="5 6" id="KW-0472">Membrane</keyword>
<keyword evidence="4 6" id="KW-1133">Transmembrane helix</keyword>
<dbReference type="EMBL" id="CAKLPY010000002">
    <property type="protein sequence ID" value="CAH0996224.1"/>
    <property type="molecule type" value="Genomic_DNA"/>
</dbReference>
<dbReference type="Pfam" id="PF02687">
    <property type="entry name" value="FtsX"/>
    <property type="match status" value="2"/>
</dbReference>
<evidence type="ECO:0000256" key="6">
    <source>
        <dbReference type="SAM" id="Phobius"/>
    </source>
</evidence>
<dbReference type="PANTHER" id="PTHR30572">
    <property type="entry name" value="MEMBRANE COMPONENT OF TRANSPORTER-RELATED"/>
    <property type="match status" value="1"/>
</dbReference>
<reference evidence="9" key="1">
    <citation type="submission" date="2021-12" db="EMBL/GenBank/DDBJ databases">
        <authorList>
            <person name="Rodrigo-Torres L."/>
            <person name="Arahal R. D."/>
            <person name="Lucena T."/>
        </authorList>
    </citation>
    <scope>NUCLEOTIDE SEQUENCE</scope>
    <source>
        <strain evidence="9">CECT 8858</strain>
    </source>
</reference>
<feature type="domain" description="ABC3 transporter permease C-terminal" evidence="7">
    <location>
        <begin position="287"/>
        <end position="403"/>
    </location>
</feature>
<feature type="transmembrane region" description="Helical" evidence="6">
    <location>
        <begin position="280"/>
        <end position="301"/>
    </location>
</feature>
<evidence type="ECO:0000259" key="8">
    <source>
        <dbReference type="Pfam" id="PF12704"/>
    </source>
</evidence>
<keyword evidence="2" id="KW-1003">Cell membrane</keyword>
<feature type="transmembrane region" description="Helical" evidence="6">
    <location>
        <begin position="732"/>
        <end position="751"/>
    </location>
</feature>
<feature type="domain" description="ABC3 transporter permease C-terminal" evidence="7">
    <location>
        <begin position="684"/>
        <end position="796"/>
    </location>
</feature>
<evidence type="ECO:0000256" key="2">
    <source>
        <dbReference type="ARBA" id="ARBA00022475"/>
    </source>
</evidence>
<dbReference type="Proteomes" id="UP000837932">
    <property type="component" value="Unassembled WGS sequence"/>
</dbReference>
<gene>
    <name evidence="9" type="ORF">EMA8858_02355</name>
</gene>
<sequence>MWKNKTYTFINILGLSVAFGSSILLYLTSAFELSFDNFHKDSDQIFRLYFSSKQKDGTSNISGTMAYPLTPALKADFPELVGVTRINWGANSVTYKDKKFDKMIRSADADFLKMFSFPLLKGNVNTSLSALNNIVISKNMADDIFGSEEPMGKQLMLDIAGKHSPFIVTGVMDDFPENSSIEYDAFIRTETYPEYDRMKNEWNSQNHEVFLKLPPNVSQSAFEKRLEPFLQKYMKANFDGAKKEGQPKNERGQYLSLLLTPLSDIHFDTAIVSGQGTSKAYVYTLLTIAGLILLIASINFINLTVASSLTRAKEVGVRKSLGASKSQLFLQNWGEAFLVCSVALILGLGLAYISLPQFNKMFRSHLSINNFLVWSNLIILIIGFLLVTIIAGGYPAMVASRFNIVEVLKGKLSMKKPGFLRNSLITTQFTVACLLISCTIVVFQQLKYLRTKPLGYNKEQVISVPINGAMQGSIAVEKMRNELLKYPSIVSISGSRINIGRGLDGSSSKSMSGFDYYPNANNLNVSKQILTHWVFVEYDFLKTMDIKPLQGRDFSKQFGTDSSAIVVTESFAKQMGEKNAVDKFILPDSSVGRIKIIGVVPDFNLYSLHEKREAITLQLTRKMRGVSYILVRVSPQNMTASMDLVKKTWKEIAPETEFQGSFIDENVNRWYKKEERLSQIFTTAAGIAILLSCMGLFAIALIVIEQRTKEIGVRKVLGASIPNIVTLISKDFLKLVLVAFVIATPIAYYLMSKWLEDFAYKTDLSWWIFALAGIVSLVIAFLTVSYQAIRAALMNPVKSLKTE</sequence>
<keyword evidence="3 6" id="KW-0812">Transmembrane</keyword>
<dbReference type="Pfam" id="PF12704">
    <property type="entry name" value="MacB_PCD"/>
    <property type="match status" value="1"/>
</dbReference>
<feature type="transmembrane region" description="Helical" evidence="6">
    <location>
        <begin position="333"/>
        <end position="353"/>
    </location>
</feature>
<comment type="caution">
    <text evidence="9">The sequence shown here is derived from an EMBL/GenBank/DDBJ whole genome shotgun (WGS) entry which is preliminary data.</text>
</comment>
<feature type="transmembrane region" description="Helical" evidence="6">
    <location>
        <begin position="680"/>
        <end position="704"/>
    </location>
</feature>
<evidence type="ECO:0000259" key="7">
    <source>
        <dbReference type="Pfam" id="PF02687"/>
    </source>
</evidence>
<feature type="domain" description="MacB-like periplasmic core" evidence="8">
    <location>
        <begin position="8"/>
        <end position="227"/>
    </location>
</feature>
<evidence type="ECO:0000313" key="10">
    <source>
        <dbReference type="Proteomes" id="UP000837932"/>
    </source>
</evidence>
<feature type="transmembrane region" description="Helical" evidence="6">
    <location>
        <begin position="419"/>
        <end position="443"/>
    </location>
</feature>
<dbReference type="InterPro" id="IPR025857">
    <property type="entry name" value="MacB_PCD"/>
</dbReference>
<evidence type="ECO:0000313" key="9">
    <source>
        <dbReference type="EMBL" id="CAH0996224.1"/>
    </source>
</evidence>
<keyword evidence="10" id="KW-1185">Reference proteome</keyword>
<feature type="transmembrane region" description="Helical" evidence="6">
    <location>
        <begin position="373"/>
        <end position="398"/>
    </location>
</feature>
<dbReference type="PANTHER" id="PTHR30572:SF18">
    <property type="entry name" value="ABC-TYPE MACROLIDE FAMILY EXPORT SYSTEM PERMEASE COMPONENT 2"/>
    <property type="match status" value="1"/>
</dbReference>
<accession>A0ABM9AR90</accession>
<dbReference type="InterPro" id="IPR003838">
    <property type="entry name" value="ABC3_permease_C"/>
</dbReference>
<evidence type="ECO:0000256" key="1">
    <source>
        <dbReference type="ARBA" id="ARBA00004651"/>
    </source>
</evidence>
<protein>
    <recommendedName>
        <fullName evidence="11">FtsX-like permease family protein</fullName>
    </recommendedName>
</protein>
<feature type="transmembrane region" description="Helical" evidence="6">
    <location>
        <begin position="766"/>
        <end position="789"/>
    </location>
</feature>
<evidence type="ECO:0000256" key="4">
    <source>
        <dbReference type="ARBA" id="ARBA00022989"/>
    </source>
</evidence>
<proteinExistence type="predicted"/>
<dbReference type="InterPro" id="IPR050250">
    <property type="entry name" value="Macrolide_Exporter_MacB"/>
</dbReference>
<evidence type="ECO:0008006" key="11">
    <source>
        <dbReference type="Google" id="ProtNLM"/>
    </source>
</evidence>
<comment type="subcellular location">
    <subcellularLocation>
        <location evidence="1">Cell membrane</location>
        <topology evidence="1">Multi-pass membrane protein</topology>
    </subcellularLocation>
</comment>